<dbReference type="AlphaFoldDB" id="A0A8J3Q5Y2"/>
<dbReference type="EMBL" id="BONY01000010">
    <property type="protein sequence ID" value="GIH03892.1"/>
    <property type="molecule type" value="Genomic_DNA"/>
</dbReference>
<accession>A0A8J3Q5Y2</accession>
<evidence type="ECO:0000313" key="1">
    <source>
        <dbReference type="EMBL" id="GIH03892.1"/>
    </source>
</evidence>
<sequence>MAYPPAVAHQWSSHWFNGRQLQPGSVLFSFERPFVLEAFSASHSQLLLVSLAGGDGLAGPSTRVDVLFKPVRALHLRRQYPSLTVRCATADEASAVVAQHPGLTLGTGEHVFVLNDGGGHVIALATGFYEDERSNYAPSAFAEGWVEPGGPPWRRQALVGIDRGLDYEAAATGDLSVALDGPAVPLAARMKVGTLYIVMLGSTAPRKDIPVDAFVTRAEAEEFLASESVRAPAKRWIETVRIAV</sequence>
<name>A0A8J3Q5Y2_9ACTN</name>
<evidence type="ECO:0000313" key="2">
    <source>
        <dbReference type="Proteomes" id="UP000612899"/>
    </source>
</evidence>
<reference evidence="1" key="1">
    <citation type="submission" date="2021-01" db="EMBL/GenBank/DDBJ databases">
        <title>Whole genome shotgun sequence of Rhizocola hellebori NBRC 109834.</title>
        <authorList>
            <person name="Komaki H."/>
            <person name="Tamura T."/>
        </authorList>
    </citation>
    <scope>NUCLEOTIDE SEQUENCE</scope>
    <source>
        <strain evidence="1">NBRC 109834</strain>
    </source>
</reference>
<dbReference type="Proteomes" id="UP000612899">
    <property type="component" value="Unassembled WGS sequence"/>
</dbReference>
<organism evidence="1 2">
    <name type="scientific">Rhizocola hellebori</name>
    <dbReference type="NCBI Taxonomy" id="1392758"/>
    <lineage>
        <taxon>Bacteria</taxon>
        <taxon>Bacillati</taxon>
        <taxon>Actinomycetota</taxon>
        <taxon>Actinomycetes</taxon>
        <taxon>Micromonosporales</taxon>
        <taxon>Micromonosporaceae</taxon>
        <taxon>Rhizocola</taxon>
    </lineage>
</organism>
<gene>
    <name evidence="1" type="ORF">Rhe02_19590</name>
</gene>
<proteinExistence type="predicted"/>
<keyword evidence="2" id="KW-1185">Reference proteome</keyword>
<protein>
    <submittedName>
        <fullName evidence="1">Uncharacterized protein</fullName>
    </submittedName>
</protein>
<comment type="caution">
    <text evidence="1">The sequence shown here is derived from an EMBL/GenBank/DDBJ whole genome shotgun (WGS) entry which is preliminary data.</text>
</comment>